<feature type="domain" description="DUF7344" evidence="2">
    <location>
        <begin position="13"/>
        <end position="84"/>
    </location>
</feature>
<evidence type="ECO:0000313" key="4">
    <source>
        <dbReference type="Proteomes" id="UP001166304"/>
    </source>
</evidence>
<comment type="caution">
    <text evidence="3">The sequence shown here is derived from an EMBL/GenBank/DDBJ whole genome shotgun (WGS) entry which is preliminary data.</text>
</comment>
<dbReference type="InterPro" id="IPR036390">
    <property type="entry name" value="WH_DNA-bd_sf"/>
</dbReference>
<dbReference type="InterPro" id="IPR036388">
    <property type="entry name" value="WH-like_DNA-bd_sf"/>
</dbReference>
<dbReference type="AlphaFoldDB" id="A0AA41G4N6"/>
<organism evidence="3 4">
    <name type="scientific">Haloarcula salina</name>
    <dbReference type="NCBI Taxonomy" id="1429914"/>
    <lineage>
        <taxon>Archaea</taxon>
        <taxon>Methanobacteriati</taxon>
        <taxon>Methanobacteriota</taxon>
        <taxon>Stenosarchaea group</taxon>
        <taxon>Halobacteria</taxon>
        <taxon>Halobacteriales</taxon>
        <taxon>Haloarculaceae</taxon>
        <taxon>Haloarcula</taxon>
    </lineage>
</organism>
<feature type="region of interest" description="Disordered" evidence="1">
    <location>
        <begin position="93"/>
        <end position="116"/>
    </location>
</feature>
<dbReference type="EMBL" id="JAHQXE010000005">
    <property type="protein sequence ID" value="MBV0903434.1"/>
    <property type="molecule type" value="Genomic_DNA"/>
</dbReference>
<name>A0AA41G4N6_9EURY</name>
<dbReference type="InterPro" id="IPR055768">
    <property type="entry name" value="DUF7344"/>
</dbReference>
<evidence type="ECO:0000259" key="2">
    <source>
        <dbReference type="Pfam" id="PF24035"/>
    </source>
</evidence>
<accession>A0AA41G4N6</accession>
<evidence type="ECO:0000313" key="3">
    <source>
        <dbReference type="EMBL" id="MBV0903434.1"/>
    </source>
</evidence>
<dbReference type="InterPro" id="IPR011991">
    <property type="entry name" value="ArsR-like_HTH"/>
</dbReference>
<dbReference type="Gene3D" id="1.10.10.10">
    <property type="entry name" value="Winged helix-like DNA-binding domain superfamily/Winged helix DNA-binding domain"/>
    <property type="match status" value="1"/>
</dbReference>
<keyword evidence="4" id="KW-1185">Reference proteome</keyword>
<dbReference type="SUPFAM" id="SSF46785">
    <property type="entry name" value="Winged helix' DNA-binding domain"/>
    <property type="match status" value="1"/>
</dbReference>
<dbReference type="Pfam" id="PF24035">
    <property type="entry name" value="DUF7344"/>
    <property type="match status" value="1"/>
</dbReference>
<reference evidence="3" key="1">
    <citation type="submission" date="2021-06" db="EMBL/GenBank/DDBJ databases">
        <title>New haloarchaea isolates fom saline soil.</title>
        <authorList>
            <person name="Duran-Viseras A."/>
            <person name="Sanchez-Porro C.S."/>
            <person name="Ventosa A."/>
        </authorList>
    </citation>
    <scope>NUCLEOTIDE SEQUENCE</scope>
    <source>
        <strain evidence="3">JCM 18369</strain>
    </source>
</reference>
<proteinExistence type="predicted"/>
<protein>
    <submittedName>
        <fullName evidence="3">Winged helix-turn-helix domain-containing protein</fullName>
    </submittedName>
</protein>
<dbReference type="RefSeq" id="WP_162414161.1">
    <property type="nucleotide sequence ID" value="NZ_JAHQXE010000005.1"/>
</dbReference>
<evidence type="ECO:0000256" key="1">
    <source>
        <dbReference type="SAM" id="MobiDB-lite"/>
    </source>
</evidence>
<sequence>MSNVETIDWGVVFETLANEERREILHYLTSEQETLSVRDLAERLSVDPDDDGAVHRARVQLHHVHLPKLNDAGLVVWGRDQGTLRETERAHQLPAGAIPTGPMTAEVCQDERQTSD</sequence>
<gene>
    <name evidence="3" type="ORF">KTS37_16740</name>
</gene>
<dbReference type="CDD" id="cd00090">
    <property type="entry name" value="HTH_ARSR"/>
    <property type="match status" value="1"/>
</dbReference>
<dbReference type="Proteomes" id="UP001166304">
    <property type="component" value="Unassembled WGS sequence"/>
</dbReference>